<dbReference type="RefSeq" id="WP_125324059.1">
    <property type="nucleotide sequence ID" value="NZ_CP034328.1"/>
</dbReference>
<reference evidence="1 2" key="1">
    <citation type="submission" date="2018-12" db="EMBL/GenBank/DDBJ databases">
        <title>Complete genome sequencing of Tabrizicola sp. K13M18.</title>
        <authorList>
            <person name="Bae J.-W."/>
        </authorList>
    </citation>
    <scope>NUCLEOTIDE SEQUENCE [LARGE SCALE GENOMIC DNA]</scope>
    <source>
        <strain evidence="1 2">K13M18</strain>
    </source>
</reference>
<dbReference type="Proteomes" id="UP000282002">
    <property type="component" value="Chromosome"/>
</dbReference>
<protein>
    <submittedName>
        <fullName evidence="1">Preprotein translocase subunit YajC</fullName>
    </submittedName>
</protein>
<dbReference type="KEGG" id="taw:EI545_02805"/>
<evidence type="ECO:0000313" key="1">
    <source>
        <dbReference type="EMBL" id="AZL57858.1"/>
    </source>
</evidence>
<dbReference type="OrthoDB" id="8139246at2"/>
<organism evidence="1 2">
    <name type="scientific">Tabrizicola piscis</name>
    <dbReference type="NCBI Taxonomy" id="2494374"/>
    <lineage>
        <taxon>Bacteria</taxon>
        <taxon>Pseudomonadati</taxon>
        <taxon>Pseudomonadota</taxon>
        <taxon>Alphaproteobacteria</taxon>
        <taxon>Rhodobacterales</taxon>
        <taxon>Paracoccaceae</taxon>
        <taxon>Tabrizicola</taxon>
    </lineage>
</organism>
<dbReference type="AlphaFoldDB" id="A0A3S8U2R7"/>
<keyword evidence="2" id="KW-1185">Reference proteome</keyword>
<dbReference type="EMBL" id="CP034328">
    <property type="protein sequence ID" value="AZL57858.1"/>
    <property type="molecule type" value="Genomic_DNA"/>
</dbReference>
<proteinExistence type="predicted"/>
<name>A0A3S8U2R7_9RHOB</name>
<evidence type="ECO:0000313" key="2">
    <source>
        <dbReference type="Proteomes" id="UP000282002"/>
    </source>
</evidence>
<sequence length="91" mass="9603">MPEATIQKRESIERSIAGYLAAGGVNEHSMRLTLAAAHDEGFAVGDEVICAHGGPTGVIISIAGHDAVISWACRGKSTEHLTDLSHIEHET</sequence>
<gene>
    <name evidence="1" type="ORF">EI545_02805</name>
</gene>
<accession>A0A3S8U2R7</accession>